<evidence type="ECO:0000313" key="1">
    <source>
        <dbReference type="EMBL" id="RKQ68479.1"/>
    </source>
</evidence>
<evidence type="ECO:0000313" key="2">
    <source>
        <dbReference type="Proteomes" id="UP000277424"/>
    </source>
</evidence>
<dbReference type="GO" id="GO:0043565">
    <property type="term" value="F:sequence-specific DNA binding"/>
    <property type="evidence" value="ECO:0007669"/>
    <property type="project" value="InterPro"/>
</dbReference>
<dbReference type="Proteomes" id="UP000277424">
    <property type="component" value="Unassembled WGS sequence"/>
</dbReference>
<dbReference type="InterPro" id="IPR010921">
    <property type="entry name" value="Trp_repressor/repl_initiator"/>
</dbReference>
<sequence length="102" mass="11599">MHSRSSALRVAVQNTSRETLDGIDLTSLTLDDLPPPETKRWVIRRKALVVAGVKSGLLTAQQACARYNLSEEELEGWTKLVERHGMKGLRATRIQRYRIREV</sequence>
<comment type="caution">
    <text evidence="1">The sequence shown here is derived from an EMBL/GenBank/DDBJ whole genome shotgun (WGS) entry which is preliminary data.</text>
</comment>
<dbReference type="AlphaFoldDB" id="A0A420WBS8"/>
<dbReference type="EMBL" id="RBIG01000003">
    <property type="protein sequence ID" value="RKQ68479.1"/>
    <property type="molecule type" value="Genomic_DNA"/>
</dbReference>
<dbReference type="InterPro" id="IPR009534">
    <property type="entry name" value="DUF1153"/>
</dbReference>
<accession>A0A420WBS8</accession>
<dbReference type="OrthoDB" id="9796775at2"/>
<dbReference type="Pfam" id="PF06627">
    <property type="entry name" value="DUF1153"/>
    <property type="match status" value="1"/>
</dbReference>
<gene>
    <name evidence="1" type="ORF">BCL74_2959</name>
</gene>
<reference evidence="1 2" key="1">
    <citation type="submission" date="2018-10" db="EMBL/GenBank/DDBJ databases">
        <title>Comparative analysis of microorganisms from saline springs in Andes Mountain Range, Colombia.</title>
        <authorList>
            <person name="Rubin E."/>
        </authorList>
    </citation>
    <scope>NUCLEOTIDE SEQUENCE [LARGE SCALE GENOMIC DNA]</scope>
    <source>
        <strain evidence="1 2">USBA 36</strain>
    </source>
</reference>
<name>A0A420WBS8_9PROT</name>
<proteinExistence type="predicted"/>
<dbReference type="SUPFAM" id="SSF48295">
    <property type="entry name" value="TrpR-like"/>
    <property type="match status" value="1"/>
</dbReference>
<dbReference type="InterPro" id="IPR036388">
    <property type="entry name" value="WH-like_DNA-bd_sf"/>
</dbReference>
<protein>
    <submittedName>
        <fullName evidence="1">Uncharacterized protein DUF1153</fullName>
    </submittedName>
</protein>
<dbReference type="Gene3D" id="1.10.10.10">
    <property type="entry name" value="Winged helix-like DNA-binding domain superfamily/Winged helix DNA-binding domain"/>
    <property type="match status" value="1"/>
</dbReference>
<organism evidence="1 2">
    <name type="scientific">Oceanibaculum indicum</name>
    <dbReference type="NCBI Taxonomy" id="526216"/>
    <lineage>
        <taxon>Bacteria</taxon>
        <taxon>Pseudomonadati</taxon>
        <taxon>Pseudomonadota</taxon>
        <taxon>Alphaproteobacteria</taxon>
        <taxon>Rhodospirillales</taxon>
        <taxon>Oceanibaculaceae</taxon>
        <taxon>Oceanibaculum</taxon>
    </lineage>
</organism>